<proteinExistence type="predicted"/>
<organism evidence="2 3">
    <name type="scientific">Datura stramonium</name>
    <name type="common">Jimsonweed</name>
    <name type="synonym">Common thornapple</name>
    <dbReference type="NCBI Taxonomy" id="4076"/>
    <lineage>
        <taxon>Eukaryota</taxon>
        <taxon>Viridiplantae</taxon>
        <taxon>Streptophyta</taxon>
        <taxon>Embryophyta</taxon>
        <taxon>Tracheophyta</taxon>
        <taxon>Spermatophyta</taxon>
        <taxon>Magnoliopsida</taxon>
        <taxon>eudicotyledons</taxon>
        <taxon>Gunneridae</taxon>
        <taxon>Pentapetalae</taxon>
        <taxon>asterids</taxon>
        <taxon>lamiids</taxon>
        <taxon>Solanales</taxon>
        <taxon>Solanaceae</taxon>
        <taxon>Solanoideae</taxon>
        <taxon>Datureae</taxon>
        <taxon>Datura</taxon>
    </lineage>
</organism>
<gene>
    <name evidence="2" type="ORF">HAX54_006937</name>
</gene>
<feature type="non-terminal residue" evidence="2">
    <location>
        <position position="1"/>
    </location>
</feature>
<name>A0ABS8WUG0_DATST</name>
<feature type="compositionally biased region" description="Low complexity" evidence="1">
    <location>
        <begin position="45"/>
        <end position="59"/>
    </location>
</feature>
<keyword evidence="3" id="KW-1185">Reference proteome</keyword>
<evidence type="ECO:0000313" key="2">
    <source>
        <dbReference type="EMBL" id="MCE3216574.1"/>
    </source>
</evidence>
<evidence type="ECO:0000313" key="3">
    <source>
        <dbReference type="Proteomes" id="UP000823775"/>
    </source>
</evidence>
<dbReference type="EMBL" id="JACEIK010013571">
    <property type="protein sequence ID" value="MCE3216574.1"/>
    <property type="molecule type" value="Genomic_DNA"/>
</dbReference>
<feature type="non-terminal residue" evidence="2">
    <location>
        <position position="59"/>
    </location>
</feature>
<evidence type="ECO:0000256" key="1">
    <source>
        <dbReference type="SAM" id="MobiDB-lite"/>
    </source>
</evidence>
<protein>
    <submittedName>
        <fullName evidence="2">Uncharacterized protein</fullName>
    </submittedName>
</protein>
<sequence>RASKFTVRVRIWSVSRRQNGVLSSMTWSLDLQNSHISSDLRDSSVSRSISSAMSSMPQR</sequence>
<accession>A0ABS8WUG0</accession>
<reference evidence="2 3" key="1">
    <citation type="journal article" date="2021" name="BMC Genomics">
        <title>Datura genome reveals duplications of psychoactive alkaloid biosynthetic genes and high mutation rate following tissue culture.</title>
        <authorList>
            <person name="Rajewski A."/>
            <person name="Carter-House D."/>
            <person name="Stajich J."/>
            <person name="Litt A."/>
        </authorList>
    </citation>
    <scope>NUCLEOTIDE SEQUENCE [LARGE SCALE GENOMIC DNA]</scope>
    <source>
        <strain evidence="2">AR-01</strain>
    </source>
</reference>
<dbReference type="Proteomes" id="UP000823775">
    <property type="component" value="Unassembled WGS sequence"/>
</dbReference>
<comment type="caution">
    <text evidence="2">The sequence shown here is derived from an EMBL/GenBank/DDBJ whole genome shotgun (WGS) entry which is preliminary data.</text>
</comment>
<feature type="region of interest" description="Disordered" evidence="1">
    <location>
        <begin position="37"/>
        <end position="59"/>
    </location>
</feature>